<dbReference type="Pfam" id="PF04869">
    <property type="entry name" value="Uso1_p115_head"/>
    <property type="match status" value="1"/>
</dbReference>
<dbReference type="InterPro" id="IPR024095">
    <property type="entry name" value="Vesicle_P115"/>
</dbReference>
<dbReference type="InterPro" id="IPR006953">
    <property type="entry name" value="Vesicle_Uso1_P115_head"/>
</dbReference>
<dbReference type="GeneID" id="31357458"/>
<accession>D3B0W5</accession>
<dbReference type="InterPro" id="IPR011989">
    <property type="entry name" value="ARM-like"/>
</dbReference>
<gene>
    <name evidence="7" type="ORF">PPL_01932</name>
</gene>
<protein>
    <recommendedName>
        <fullName evidence="6">Vesicle tethering protein Uso1/P115-like head domain-containing protein</fullName>
    </recommendedName>
</protein>
<dbReference type="GO" id="GO:0005795">
    <property type="term" value="C:Golgi stack"/>
    <property type="evidence" value="ECO:0007669"/>
    <property type="project" value="TreeGrafter"/>
</dbReference>
<reference evidence="7 8" key="1">
    <citation type="journal article" date="2011" name="Genome Res.">
        <title>Phylogeny-wide analysis of social amoeba genomes highlights ancient origins for complex intercellular communication.</title>
        <authorList>
            <person name="Heidel A.J."/>
            <person name="Lawal H.M."/>
            <person name="Felder M."/>
            <person name="Schilde C."/>
            <person name="Helps N.R."/>
            <person name="Tunggal B."/>
            <person name="Rivero F."/>
            <person name="John U."/>
            <person name="Schleicher M."/>
            <person name="Eichinger L."/>
            <person name="Platzer M."/>
            <person name="Noegel A.A."/>
            <person name="Schaap P."/>
            <person name="Gloeckner G."/>
        </authorList>
    </citation>
    <scope>NUCLEOTIDE SEQUENCE [LARGE SCALE GENOMIC DNA]</scope>
    <source>
        <strain evidence="8">ATCC 26659 / Pp 5 / PN500</strain>
    </source>
</reference>
<evidence type="ECO:0000259" key="6">
    <source>
        <dbReference type="Pfam" id="PF04869"/>
    </source>
</evidence>
<dbReference type="GO" id="GO:0000139">
    <property type="term" value="C:Golgi membrane"/>
    <property type="evidence" value="ECO:0007669"/>
    <property type="project" value="InterPro"/>
</dbReference>
<keyword evidence="2" id="KW-0333">Golgi apparatus</keyword>
<comment type="caution">
    <text evidence="7">The sequence shown here is derived from an EMBL/GenBank/DDBJ whole genome shotgun (WGS) entry which is preliminary data.</text>
</comment>
<dbReference type="GO" id="GO:0005783">
    <property type="term" value="C:endoplasmic reticulum"/>
    <property type="evidence" value="ECO:0007669"/>
    <property type="project" value="TreeGrafter"/>
</dbReference>
<evidence type="ECO:0000313" key="8">
    <source>
        <dbReference type="Proteomes" id="UP000001396"/>
    </source>
</evidence>
<proteinExistence type="predicted"/>
<dbReference type="InParanoid" id="D3B0W5"/>
<dbReference type="GO" id="GO:0006888">
    <property type="term" value="P:endoplasmic reticulum to Golgi vesicle-mediated transport"/>
    <property type="evidence" value="ECO:0007669"/>
    <property type="project" value="TreeGrafter"/>
</dbReference>
<feature type="region of interest" description="Disordered" evidence="5">
    <location>
        <begin position="735"/>
        <end position="758"/>
    </location>
</feature>
<dbReference type="OMA" id="GQETFCN"/>
<dbReference type="Proteomes" id="UP000001396">
    <property type="component" value="Unassembled WGS sequence"/>
</dbReference>
<name>D3B0W5_HETP5</name>
<dbReference type="AlphaFoldDB" id="D3B0W5"/>
<keyword evidence="8" id="KW-1185">Reference proteome</keyword>
<dbReference type="Gene3D" id="1.25.10.10">
    <property type="entry name" value="Leucine-rich Repeat Variant"/>
    <property type="match status" value="1"/>
</dbReference>
<dbReference type="InterPro" id="IPR016024">
    <property type="entry name" value="ARM-type_fold"/>
</dbReference>
<dbReference type="GO" id="GO:0006886">
    <property type="term" value="P:intracellular protein transport"/>
    <property type="evidence" value="ECO:0007669"/>
    <property type="project" value="InterPro"/>
</dbReference>
<organism evidence="7 8">
    <name type="scientific">Heterostelium pallidum (strain ATCC 26659 / Pp 5 / PN500)</name>
    <name type="common">Cellular slime mold</name>
    <name type="synonym">Polysphondylium pallidum</name>
    <dbReference type="NCBI Taxonomy" id="670386"/>
    <lineage>
        <taxon>Eukaryota</taxon>
        <taxon>Amoebozoa</taxon>
        <taxon>Evosea</taxon>
        <taxon>Eumycetozoa</taxon>
        <taxon>Dictyostelia</taxon>
        <taxon>Acytosteliales</taxon>
        <taxon>Acytosteliaceae</taxon>
        <taxon>Heterostelium</taxon>
    </lineage>
</organism>
<evidence type="ECO:0000256" key="1">
    <source>
        <dbReference type="ARBA" id="ARBA00004555"/>
    </source>
</evidence>
<dbReference type="GO" id="GO:0048280">
    <property type="term" value="P:vesicle fusion with Golgi apparatus"/>
    <property type="evidence" value="ECO:0007669"/>
    <property type="project" value="InterPro"/>
</dbReference>
<evidence type="ECO:0000256" key="5">
    <source>
        <dbReference type="SAM" id="MobiDB-lite"/>
    </source>
</evidence>
<evidence type="ECO:0000313" key="7">
    <source>
        <dbReference type="EMBL" id="EFA84939.1"/>
    </source>
</evidence>
<dbReference type="SUPFAM" id="SSF48371">
    <property type="entry name" value="ARM repeat"/>
    <property type="match status" value="1"/>
</dbReference>
<comment type="subcellular location">
    <subcellularLocation>
        <location evidence="1">Golgi apparatus</location>
    </subcellularLocation>
</comment>
<feature type="compositionally biased region" description="Low complexity" evidence="5">
    <location>
        <begin position="692"/>
        <end position="710"/>
    </location>
</feature>
<sequence length="996" mass="111151">MSQWLGGLLNRAAAAGGLDGRSRQQESEVSADTLLDRIANDQLSVDDKQHAISQLTSLGKHMYQAVGSRIPLITKLMQANSNNIELLRESIELLTSIILCNPVNDNIIQIHNTELFINDKSNFAVIFNVLNLTSDHYVRYSVCTFLKTLLTNRFESVQESILACPMSVTSIMGLLKDSREVIRNEALLVLTDLTKSNQEIQKIIAFDGGFEILQDIIRIEGQSEGGIVVNDCITILNNLLKGNVLNQNFFREMGCIPKLAPLLQVQNTDMWILSDNKFSIIMSTLDLILSLVERNNLSTPANQQQISHCSMMNLIIRLGLGKMSSQFIRSKALYTLGEIINMNPENIAEFSAVSIKSELNGQSQSALLKLTLVLLHSKDLIEKQSAAHVFKCYLTGNEEAQMALASTITPPAPGDDDLSIGQHLVRALFSWEMSTTQSSTPSPASPTANTASLLANMRIDINGFWYSSMVIIYTLRDSTHAKEQMLKAVVEIPKSTATAGSGEQQPLTLFQKLMAALLATKKQQDIDPLIKIALLKILSIWLDKSPRVVTEFFKNGSHLSFIVESILQPITSTAANSLQVHIQGLFTAVLAQLMLNLDENNIADRNNLSSIINHRIGLNSFKEKMDTLRKTDQFTHAEQGEEPFQTALDKISIQLFDFDYTIFFKDICDKVRLLGTNMNKPRPGTRPSSAQSVTSPNTASSPPSSSPAVPHISKEQQQHLENENALLKKKIEEMELQHQQQQQQQKLSTPGNQSPLPPVVSIPTPTAPAVVAQPEPVTVTPVQQQQPTTEINNQNQENTQLINELQMLIEEKDKENRILSEAMSKLEDLILEKDDKLEELSNQIWLLNQQLQQEKQQNEQLQLAQSSQNNNSMASNDSNVDIFELMRLRQENVDYDAKLKSFEKQVNDQHHLIQTLKADNQQLILSKEEIVKKSSSSPPVPTSPSNVNNLVLAKVESELAELKIKYSSLQKDQDEIMDWATKLEVENSTLKAQLGK</sequence>
<dbReference type="FunCoup" id="D3B0W5">
    <property type="interactions" value="740"/>
</dbReference>
<dbReference type="STRING" id="670386.D3B0W5"/>
<dbReference type="EMBL" id="ADBJ01000008">
    <property type="protein sequence ID" value="EFA84939.1"/>
    <property type="molecule type" value="Genomic_DNA"/>
</dbReference>
<dbReference type="GO" id="GO:0048211">
    <property type="term" value="P:Golgi vesicle docking"/>
    <property type="evidence" value="ECO:0007669"/>
    <property type="project" value="TreeGrafter"/>
</dbReference>
<feature type="region of interest" description="Disordered" evidence="5">
    <location>
        <begin position="677"/>
        <end position="719"/>
    </location>
</feature>
<dbReference type="PANTHER" id="PTHR10013">
    <property type="entry name" value="GENERAL VESICULAR TRANSPORT FACTOR P115"/>
    <property type="match status" value="1"/>
</dbReference>
<evidence type="ECO:0000256" key="4">
    <source>
        <dbReference type="SAM" id="Coils"/>
    </source>
</evidence>
<dbReference type="RefSeq" id="XP_020437049.1">
    <property type="nucleotide sequence ID" value="XM_020572932.1"/>
</dbReference>
<evidence type="ECO:0000256" key="3">
    <source>
        <dbReference type="ARBA" id="ARBA00023054"/>
    </source>
</evidence>
<dbReference type="PANTHER" id="PTHR10013:SF0">
    <property type="entry name" value="GENERAL VESICULAR TRANSPORT FACTOR P115"/>
    <property type="match status" value="1"/>
</dbReference>
<feature type="coiled-coil region" evidence="4">
    <location>
        <begin position="791"/>
        <end position="905"/>
    </location>
</feature>
<dbReference type="GO" id="GO:0012507">
    <property type="term" value="C:ER to Golgi transport vesicle membrane"/>
    <property type="evidence" value="ECO:0007669"/>
    <property type="project" value="TreeGrafter"/>
</dbReference>
<evidence type="ECO:0000256" key="2">
    <source>
        <dbReference type="ARBA" id="ARBA00023034"/>
    </source>
</evidence>
<feature type="domain" description="Vesicle tethering protein Uso1/P115-like head" evidence="6">
    <location>
        <begin position="365"/>
        <end position="671"/>
    </location>
</feature>
<keyword evidence="3 4" id="KW-0175">Coiled coil</keyword>